<name>A0A077ZNZ4_STYLE</name>
<feature type="transmembrane region" description="Helical" evidence="1">
    <location>
        <begin position="93"/>
        <end position="114"/>
    </location>
</feature>
<protein>
    <submittedName>
        <fullName evidence="2">Uncharacterized protein</fullName>
    </submittedName>
</protein>
<proteinExistence type="predicted"/>
<feature type="transmembrane region" description="Helical" evidence="1">
    <location>
        <begin position="52"/>
        <end position="73"/>
    </location>
</feature>
<keyword evidence="1" id="KW-1133">Transmembrane helix</keyword>
<feature type="transmembrane region" description="Helical" evidence="1">
    <location>
        <begin position="168"/>
        <end position="190"/>
    </location>
</feature>
<sequence>MLQNDQQFILVFIPDNKQDSLHQLQSENPIVQKTPKGLQNAVRLNQLSVINLFMNGIAMFMMIVVATQTAYFYPWLYVVEDMCFNKNCGLHSLLFAIQNLATYSLLSTPMNFYIYRVSSQNQVELKEDVSTLKLVSAGFVLTYIILIFPLPFYSYFFTYSNTASFFNLTFGFDFLFIALIIWESVIFFLASFNA</sequence>
<dbReference type="Proteomes" id="UP000039865">
    <property type="component" value="Unassembled WGS sequence"/>
</dbReference>
<gene>
    <name evidence="2" type="primary">Contig12564.g13407</name>
    <name evidence="2" type="ORF">STYLEM_580</name>
</gene>
<organism evidence="2 3">
    <name type="scientific">Stylonychia lemnae</name>
    <name type="common">Ciliate</name>
    <dbReference type="NCBI Taxonomy" id="5949"/>
    <lineage>
        <taxon>Eukaryota</taxon>
        <taxon>Sar</taxon>
        <taxon>Alveolata</taxon>
        <taxon>Ciliophora</taxon>
        <taxon>Intramacronucleata</taxon>
        <taxon>Spirotrichea</taxon>
        <taxon>Stichotrichia</taxon>
        <taxon>Sporadotrichida</taxon>
        <taxon>Oxytrichidae</taxon>
        <taxon>Stylonychinae</taxon>
        <taxon>Stylonychia</taxon>
    </lineage>
</organism>
<evidence type="ECO:0000313" key="2">
    <source>
        <dbReference type="EMBL" id="CDW71633.1"/>
    </source>
</evidence>
<evidence type="ECO:0000313" key="3">
    <source>
        <dbReference type="Proteomes" id="UP000039865"/>
    </source>
</evidence>
<feature type="transmembrane region" description="Helical" evidence="1">
    <location>
        <begin position="134"/>
        <end position="156"/>
    </location>
</feature>
<dbReference type="AlphaFoldDB" id="A0A077ZNZ4"/>
<dbReference type="EMBL" id="CCKQ01000553">
    <property type="protein sequence ID" value="CDW71633.1"/>
    <property type="molecule type" value="Genomic_DNA"/>
</dbReference>
<keyword evidence="1" id="KW-0812">Transmembrane</keyword>
<dbReference type="InParanoid" id="A0A077ZNZ4"/>
<keyword evidence="3" id="KW-1185">Reference proteome</keyword>
<keyword evidence="1" id="KW-0472">Membrane</keyword>
<accession>A0A077ZNZ4</accession>
<reference evidence="2 3" key="1">
    <citation type="submission" date="2014-06" db="EMBL/GenBank/DDBJ databases">
        <authorList>
            <person name="Swart Estienne"/>
        </authorList>
    </citation>
    <scope>NUCLEOTIDE SEQUENCE [LARGE SCALE GENOMIC DNA]</scope>
    <source>
        <strain evidence="2 3">130c</strain>
    </source>
</reference>
<evidence type="ECO:0000256" key="1">
    <source>
        <dbReference type="SAM" id="Phobius"/>
    </source>
</evidence>